<dbReference type="AlphaFoldDB" id="A0A0E9VWL5"/>
<dbReference type="EMBL" id="GBXM01026126">
    <property type="protein sequence ID" value="JAH82451.1"/>
    <property type="molecule type" value="Transcribed_RNA"/>
</dbReference>
<sequence length="22" mass="2554">MNMLHMHALLVYRVAVESVVKL</sequence>
<organism evidence="1">
    <name type="scientific">Anguilla anguilla</name>
    <name type="common">European freshwater eel</name>
    <name type="synonym">Muraena anguilla</name>
    <dbReference type="NCBI Taxonomy" id="7936"/>
    <lineage>
        <taxon>Eukaryota</taxon>
        <taxon>Metazoa</taxon>
        <taxon>Chordata</taxon>
        <taxon>Craniata</taxon>
        <taxon>Vertebrata</taxon>
        <taxon>Euteleostomi</taxon>
        <taxon>Actinopterygii</taxon>
        <taxon>Neopterygii</taxon>
        <taxon>Teleostei</taxon>
        <taxon>Anguilliformes</taxon>
        <taxon>Anguillidae</taxon>
        <taxon>Anguilla</taxon>
    </lineage>
</organism>
<protein>
    <submittedName>
        <fullName evidence="1">Uncharacterized protein</fullName>
    </submittedName>
</protein>
<reference evidence="1" key="2">
    <citation type="journal article" date="2015" name="Fish Shellfish Immunol.">
        <title>Early steps in the European eel (Anguilla anguilla)-Vibrio vulnificus interaction in the gills: Role of the RtxA13 toxin.</title>
        <authorList>
            <person name="Callol A."/>
            <person name="Pajuelo D."/>
            <person name="Ebbesson L."/>
            <person name="Teles M."/>
            <person name="MacKenzie S."/>
            <person name="Amaro C."/>
        </authorList>
    </citation>
    <scope>NUCLEOTIDE SEQUENCE</scope>
</reference>
<accession>A0A0E9VWL5</accession>
<evidence type="ECO:0000313" key="1">
    <source>
        <dbReference type="EMBL" id="JAH82451.1"/>
    </source>
</evidence>
<reference evidence="1" key="1">
    <citation type="submission" date="2014-11" db="EMBL/GenBank/DDBJ databases">
        <authorList>
            <person name="Amaro Gonzalez C."/>
        </authorList>
    </citation>
    <scope>NUCLEOTIDE SEQUENCE</scope>
</reference>
<name>A0A0E9VWL5_ANGAN</name>
<proteinExistence type="predicted"/>